<keyword evidence="13" id="KW-1185">Reference proteome</keyword>
<keyword evidence="7 11" id="KW-0805">Transcription regulation</keyword>
<organism evidence="12 13">
    <name type="scientific">Paragonimus heterotremus</name>
    <dbReference type="NCBI Taxonomy" id="100268"/>
    <lineage>
        <taxon>Eukaryota</taxon>
        <taxon>Metazoa</taxon>
        <taxon>Spiralia</taxon>
        <taxon>Lophotrochozoa</taxon>
        <taxon>Platyhelminthes</taxon>
        <taxon>Trematoda</taxon>
        <taxon>Digenea</taxon>
        <taxon>Plagiorchiida</taxon>
        <taxon>Troglotremata</taxon>
        <taxon>Troglotrematidae</taxon>
        <taxon>Paragonimus</taxon>
    </lineage>
</organism>
<keyword evidence="10 11" id="KW-0539">Nucleus</keyword>
<comment type="subunit">
    <text evidence="11">Part of a TFIID-containing RNA polymerase II pre-initiation complex that is composed of TBP and at least GTF2A1, GTF2A2, GTF2E1, GTF2E2, GTF2F1, GTF2H2, GTF2H3, GTF2H4, GTF2H5, GTF2B, TCEA1, ERCC2, ERCC3, TAF1, TAF2, TAF3, TAF4, TAF5, TAF6, TAF7, TAF8, TAF9, TAF10, TAF11, TAF12 and TAF13. Component of the 7-subunit TFIIH core complex composed of XPB/ERCC3, XPD/ERCC2, GTF2H1, GTF2H2, GTF2H3, GTF2H4 and GTF2H5, which is active in NER. The core complex associates with the 3-subunit CDK-activating kinase (CAK) module composed of CCNH/cyclin H, CDK7 and MNAT1 to form the 10-subunit holoenzyme (holo-TFIIH) active in transcription. Interacts with RARA; the interaction requires prior phosphorylation of RARA on 'Ser-369' which then enhances interaction of RARA with CDK7.</text>
</comment>
<dbReference type="GO" id="GO:0000439">
    <property type="term" value="C:transcription factor TFIIH core complex"/>
    <property type="evidence" value="ECO:0007669"/>
    <property type="project" value="UniProtKB-UniRule"/>
</dbReference>
<keyword evidence="8 11" id="KW-0804">Transcription</keyword>
<evidence type="ECO:0000313" key="13">
    <source>
        <dbReference type="Proteomes" id="UP000748531"/>
    </source>
</evidence>
<comment type="function">
    <text evidence="11">Component of the general transcription and DNA repair factor IIH (TFIIH) core complex, which is involved in general and transcription-coupled nucleotide excision repair (NER) of damaged DNA and, when complexed to CAK, in RNA transcription by RNA polymerase II. In NER, TFIIH acts by opening DNA around the lesion to allow the excision of the damaged oligonucleotide and its replacement by a new DNA fragment. In transcription, TFIIH has an essential role in transcription initiation. When the pre-initiation complex (PIC) has been established, TFIIH is required for promoter opening and promoter escape. Phosphorylation of the C-terminal tail (CTD) of the largest subunit of RNA polymerase II by the kinase module CAK controls the initiation of transcription.</text>
</comment>
<proteinExistence type="inferred from homology"/>
<evidence type="ECO:0000256" key="7">
    <source>
        <dbReference type="ARBA" id="ARBA00023015"/>
    </source>
</evidence>
<gene>
    <name evidence="12" type="ORF">PHET_08650</name>
</gene>
<evidence type="ECO:0000256" key="9">
    <source>
        <dbReference type="ARBA" id="ARBA00023204"/>
    </source>
</evidence>
<reference evidence="12" key="1">
    <citation type="submission" date="2019-05" db="EMBL/GenBank/DDBJ databases">
        <title>Annotation for the trematode Paragonimus heterotremus.</title>
        <authorList>
            <person name="Choi Y.-J."/>
        </authorList>
    </citation>
    <scope>NUCLEOTIDE SEQUENCE</scope>
    <source>
        <strain evidence="12">LC</strain>
    </source>
</reference>
<keyword evidence="5 11" id="KW-0863">Zinc-finger</keyword>
<dbReference type="GO" id="GO:0008270">
    <property type="term" value="F:zinc ion binding"/>
    <property type="evidence" value="ECO:0007669"/>
    <property type="project" value="UniProtKB-KW"/>
</dbReference>
<evidence type="ECO:0000313" key="12">
    <source>
        <dbReference type="EMBL" id="KAF5398046.1"/>
    </source>
</evidence>
<dbReference type="PANTHER" id="PTHR12831">
    <property type="entry name" value="TRANSCRIPTION INITIATION FACTOR IIH TFIIH , POLYPEPTIDE 3-RELATED"/>
    <property type="match status" value="1"/>
</dbReference>
<evidence type="ECO:0000256" key="8">
    <source>
        <dbReference type="ARBA" id="ARBA00023163"/>
    </source>
</evidence>
<evidence type="ECO:0000256" key="11">
    <source>
        <dbReference type="RuleBase" id="RU368090"/>
    </source>
</evidence>
<evidence type="ECO:0000256" key="4">
    <source>
        <dbReference type="ARBA" id="ARBA00022763"/>
    </source>
</evidence>
<dbReference type="EMBL" id="LUCH01005475">
    <property type="protein sequence ID" value="KAF5398046.1"/>
    <property type="molecule type" value="Genomic_DNA"/>
</dbReference>
<dbReference type="PANTHER" id="PTHR12831:SF0">
    <property type="entry name" value="GENERAL TRANSCRIPTION FACTOR IIH SUBUNIT 3"/>
    <property type="match status" value="1"/>
</dbReference>
<comment type="subcellular location">
    <subcellularLocation>
        <location evidence="1 11">Nucleus</location>
    </subcellularLocation>
</comment>
<dbReference type="GO" id="GO:0005675">
    <property type="term" value="C:transcription factor TFIIH holo complex"/>
    <property type="evidence" value="ECO:0007669"/>
    <property type="project" value="UniProtKB-UniRule"/>
</dbReference>
<keyword evidence="6 11" id="KW-0862">Zinc</keyword>
<dbReference type="InterPro" id="IPR004600">
    <property type="entry name" value="TFIIH_Tfb4/GTF2H3"/>
</dbReference>
<evidence type="ECO:0000256" key="5">
    <source>
        <dbReference type="ARBA" id="ARBA00022771"/>
    </source>
</evidence>
<accession>A0A8J4WF69</accession>
<dbReference type="AlphaFoldDB" id="A0A8J4WF69"/>
<keyword evidence="4 11" id="KW-0227">DNA damage</keyword>
<sequence length="334" mass="36968">MSRGDQNSEINSRSLIVIVLDMTPAWWGLCGNEDMSLPNCIEAVLGFANVHQMFSPFNELAILGVTPETTRFLWPVSTSRLKSQVEAPHDGQQYQLGCMNDAVRQQALELINSSSSCATNVILSGAVLKGLCYYLRRCRELQPTRNNTDEEQLSFIEHIECSDATDKISARILVIKAADDNPSQYLSLMNAVFTAQKLHVPIDTCVLPLFRPSEPSIALDGNTYNKQIRHSSLFHQATDLTGGIYLHIPGRKGLLQYLLSVFLPSPALRPKLLLPDIRSSDLNPGVDFRAACFCHRRLIDIGYVCSVCLSVFCEFTPLCATCGSPFAVPTVQTQ</sequence>
<evidence type="ECO:0000256" key="2">
    <source>
        <dbReference type="ARBA" id="ARBA00005273"/>
    </source>
</evidence>
<evidence type="ECO:0000256" key="6">
    <source>
        <dbReference type="ARBA" id="ARBA00022833"/>
    </source>
</evidence>
<evidence type="ECO:0000256" key="3">
    <source>
        <dbReference type="ARBA" id="ARBA00022723"/>
    </source>
</evidence>
<dbReference type="InterPro" id="IPR036465">
    <property type="entry name" value="vWFA_dom_sf"/>
</dbReference>
<comment type="caution">
    <text evidence="12">The sequence shown here is derived from an EMBL/GenBank/DDBJ whole genome shotgun (WGS) entry which is preliminary data.</text>
</comment>
<evidence type="ECO:0000256" key="10">
    <source>
        <dbReference type="ARBA" id="ARBA00023242"/>
    </source>
</evidence>
<dbReference type="GO" id="GO:0006289">
    <property type="term" value="P:nucleotide-excision repair"/>
    <property type="evidence" value="ECO:0007669"/>
    <property type="project" value="UniProtKB-UniRule"/>
</dbReference>
<protein>
    <recommendedName>
        <fullName evidence="11">General transcription factor IIH subunit 3</fullName>
    </recommendedName>
    <alternativeName>
        <fullName evidence="11">General transcription factor IIH polypeptide 3</fullName>
    </alternativeName>
</protein>
<dbReference type="OrthoDB" id="17307at2759"/>
<dbReference type="Gene3D" id="3.40.50.410">
    <property type="entry name" value="von Willebrand factor, type A domain"/>
    <property type="match status" value="1"/>
</dbReference>
<dbReference type="Proteomes" id="UP000748531">
    <property type="component" value="Unassembled WGS sequence"/>
</dbReference>
<evidence type="ECO:0000256" key="1">
    <source>
        <dbReference type="ARBA" id="ARBA00004123"/>
    </source>
</evidence>
<name>A0A8J4WF69_9TREM</name>
<keyword evidence="3 11" id="KW-0479">Metal-binding</keyword>
<dbReference type="GO" id="GO:0006355">
    <property type="term" value="P:regulation of DNA-templated transcription"/>
    <property type="evidence" value="ECO:0007669"/>
    <property type="project" value="InterPro"/>
</dbReference>
<dbReference type="Pfam" id="PF03850">
    <property type="entry name" value="Tfb4"/>
    <property type="match status" value="1"/>
</dbReference>
<keyword evidence="9 11" id="KW-0234">DNA repair</keyword>
<comment type="similarity">
    <text evidence="2 11">Belongs to the TFB4 family.</text>
</comment>